<dbReference type="Proteomes" id="UP000639772">
    <property type="component" value="Unassembled WGS sequence"/>
</dbReference>
<protein>
    <submittedName>
        <fullName evidence="2">Uncharacterized protein</fullName>
    </submittedName>
</protein>
<feature type="region of interest" description="Disordered" evidence="1">
    <location>
        <begin position="1"/>
        <end position="28"/>
    </location>
</feature>
<organism evidence="2 3">
    <name type="scientific">Vanilla planifolia</name>
    <name type="common">Vanilla</name>
    <dbReference type="NCBI Taxonomy" id="51239"/>
    <lineage>
        <taxon>Eukaryota</taxon>
        <taxon>Viridiplantae</taxon>
        <taxon>Streptophyta</taxon>
        <taxon>Embryophyta</taxon>
        <taxon>Tracheophyta</taxon>
        <taxon>Spermatophyta</taxon>
        <taxon>Magnoliopsida</taxon>
        <taxon>Liliopsida</taxon>
        <taxon>Asparagales</taxon>
        <taxon>Orchidaceae</taxon>
        <taxon>Vanilloideae</taxon>
        <taxon>Vanilleae</taxon>
        <taxon>Vanilla</taxon>
    </lineage>
</organism>
<name>A0A835RKQ4_VANPL</name>
<evidence type="ECO:0000313" key="2">
    <source>
        <dbReference type="EMBL" id="KAG0493249.1"/>
    </source>
</evidence>
<gene>
    <name evidence="2" type="ORF">HPP92_004243</name>
</gene>
<proteinExistence type="predicted"/>
<feature type="compositionally biased region" description="Acidic residues" evidence="1">
    <location>
        <begin position="14"/>
        <end position="28"/>
    </location>
</feature>
<reference evidence="2 3" key="1">
    <citation type="journal article" date="2020" name="Nat. Food">
        <title>A phased Vanilla planifolia genome enables genetic improvement of flavour and production.</title>
        <authorList>
            <person name="Hasing T."/>
            <person name="Tang H."/>
            <person name="Brym M."/>
            <person name="Khazi F."/>
            <person name="Huang T."/>
            <person name="Chambers A.H."/>
        </authorList>
    </citation>
    <scope>NUCLEOTIDE SEQUENCE [LARGE SCALE GENOMIC DNA]</scope>
    <source>
        <tissue evidence="2">Leaf</tissue>
    </source>
</reference>
<evidence type="ECO:0000256" key="1">
    <source>
        <dbReference type="SAM" id="MobiDB-lite"/>
    </source>
</evidence>
<evidence type="ECO:0000313" key="3">
    <source>
        <dbReference type="Proteomes" id="UP000639772"/>
    </source>
</evidence>
<accession>A0A835RKQ4</accession>
<sequence length="124" mass="14658">MDPIADAVSSHDDSGEEEGFEDSEDEDDGDLLCRWKTRSRRKCARWRWKMHGERIVESDQGEYKVWFDCWYHGVQFIEQRPYLGKITFVYQKGFIDGYATLITKHIFEASKTNIIAPLMMKLQE</sequence>
<comment type="caution">
    <text evidence="2">The sequence shown here is derived from an EMBL/GenBank/DDBJ whole genome shotgun (WGS) entry which is preliminary data.</text>
</comment>
<dbReference type="EMBL" id="JADCNM010000002">
    <property type="protein sequence ID" value="KAG0493249.1"/>
    <property type="molecule type" value="Genomic_DNA"/>
</dbReference>
<dbReference type="AlphaFoldDB" id="A0A835RKQ4"/>